<evidence type="ECO:0000259" key="1">
    <source>
        <dbReference type="Pfam" id="PF00535"/>
    </source>
</evidence>
<keyword evidence="2" id="KW-0328">Glycosyltransferase</keyword>
<organism evidence="2 3">
    <name type="scientific">Pinibacter aurantiacus</name>
    <dbReference type="NCBI Taxonomy" id="2851599"/>
    <lineage>
        <taxon>Bacteria</taxon>
        <taxon>Pseudomonadati</taxon>
        <taxon>Bacteroidota</taxon>
        <taxon>Chitinophagia</taxon>
        <taxon>Chitinophagales</taxon>
        <taxon>Chitinophagaceae</taxon>
        <taxon>Pinibacter</taxon>
    </lineage>
</organism>
<dbReference type="EMBL" id="JAHSPG010000008">
    <property type="protein sequence ID" value="MBV4357846.1"/>
    <property type="molecule type" value="Genomic_DNA"/>
</dbReference>
<evidence type="ECO:0000313" key="3">
    <source>
        <dbReference type="Proteomes" id="UP000812270"/>
    </source>
</evidence>
<keyword evidence="3" id="KW-1185">Reference proteome</keyword>
<dbReference type="EC" id="2.4.-.-" evidence="2"/>
<dbReference type="InterPro" id="IPR001173">
    <property type="entry name" value="Glyco_trans_2-like"/>
</dbReference>
<reference evidence="2" key="1">
    <citation type="submission" date="2021-06" db="EMBL/GenBank/DDBJ databases">
        <authorList>
            <person name="Huq M.A."/>
        </authorList>
    </citation>
    <scope>NUCLEOTIDE SEQUENCE</scope>
    <source>
        <strain evidence="2">MAH-26</strain>
    </source>
</reference>
<protein>
    <submittedName>
        <fullName evidence="2">Glycosyltransferase</fullName>
        <ecNumber evidence="2">2.4.-.-</ecNumber>
    </submittedName>
</protein>
<sequence>MERSVSVIIPNYNCEEWVEKAIKSCTAQRPFVKEIIVVDDHSTDQSLSVLNRLQNEIEELVVVKNIAKGGNNARNYGFSLSTGQYIQWLDADDTILPGKFNTQIAYLEKHPKIEIAYSDWKLDEYDENGRFLLQEFKKLTSYSNYLEELLRDNWSPPHSYLVKRATAELMVEKDGWNPSTKIAQDREYFTKAALSGKAFGYVEGVFSIYNRRRQTKSVSRALNNKERAGHVIQLLKHFIDDVNDADWIASADKKRYKSLLMTQILYYSSVYNISIEGAEFSFANTHWRLIKGYRSKLKVILRLLVK</sequence>
<dbReference type="PANTHER" id="PTHR43685:SF2">
    <property type="entry name" value="GLYCOSYLTRANSFERASE 2-LIKE DOMAIN-CONTAINING PROTEIN"/>
    <property type="match status" value="1"/>
</dbReference>
<dbReference type="InterPro" id="IPR050834">
    <property type="entry name" value="Glycosyltransf_2"/>
</dbReference>
<accession>A0A9E2S7V4</accession>
<proteinExistence type="predicted"/>
<name>A0A9E2S7V4_9BACT</name>
<keyword evidence="2" id="KW-0808">Transferase</keyword>
<feature type="domain" description="Glycosyltransferase 2-like" evidence="1">
    <location>
        <begin position="6"/>
        <end position="128"/>
    </location>
</feature>
<evidence type="ECO:0000313" key="2">
    <source>
        <dbReference type="EMBL" id="MBV4357846.1"/>
    </source>
</evidence>
<gene>
    <name evidence="2" type="ORF">KTO63_11850</name>
</gene>
<dbReference type="AlphaFoldDB" id="A0A9E2S7V4"/>
<dbReference type="PANTHER" id="PTHR43685">
    <property type="entry name" value="GLYCOSYLTRANSFERASE"/>
    <property type="match status" value="1"/>
</dbReference>
<dbReference type="Pfam" id="PF00535">
    <property type="entry name" value="Glycos_transf_2"/>
    <property type="match status" value="1"/>
</dbReference>
<dbReference type="GO" id="GO:0016757">
    <property type="term" value="F:glycosyltransferase activity"/>
    <property type="evidence" value="ECO:0007669"/>
    <property type="project" value="UniProtKB-KW"/>
</dbReference>
<dbReference type="RefSeq" id="WP_217791499.1">
    <property type="nucleotide sequence ID" value="NZ_JAHSPG010000008.1"/>
</dbReference>
<dbReference type="Proteomes" id="UP000812270">
    <property type="component" value="Unassembled WGS sequence"/>
</dbReference>
<comment type="caution">
    <text evidence="2">The sequence shown here is derived from an EMBL/GenBank/DDBJ whole genome shotgun (WGS) entry which is preliminary data.</text>
</comment>